<feature type="region of interest" description="Disordered" evidence="1">
    <location>
        <begin position="1101"/>
        <end position="1193"/>
    </location>
</feature>
<feature type="compositionally biased region" description="Basic and acidic residues" evidence="1">
    <location>
        <begin position="1953"/>
        <end position="1966"/>
    </location>
</feature>
<dbReference type="EMBL" id="JAADYS010001487">
    <property type="protein sequence ID" value="KAF4462739.1"/>
    <property type="molecule type" value="Genomic_DNA"/>
</dbReference>
<feature type="compositionally biased region" description="Acidic residues" evidence="1">
    <location>
        <begin position="1638"/>
        <end position="1657"/>
    </location>
</feature>
<feature type="compositionally biased region" description="Acidic residues" evidence="1">
    <location>
        <begin position="1425"/>
        <end position="1435"/>
    </location>
</feature>
<accession>A0A8H4L7K2</accession>
<keyword evidence="3" id="KW-1185">Reference proteome</keyword>
<feature type="region of interest" description="Disordered" evidence="1">
    <location>
        <begin position="765"/>
        <end position="925"/>
    </location>
</feature>
<feature type="compositionally biased region" description="Low complexity" evidence="1">
    <location>
        <begin position="1571"/>
        <end position="1581"/>
    </location>
</feature>
<feature type="region of interest" description="Disordered" evidence="1">
    <location>
        <begin position="1784"/>
        <end position="1803"/>
    </location>
</feature>
<proteinExistence type="predicted"/>
<comment type="caution">
    <text evidence="2">The sequence shown here is derived from an EMBL/GenBank/DDBJ whole genome shotgun (WGS) entry which is preliminary data.</text>
</comment>
<organism evidence="2 3">
    <name type="scientific">Fusarium albosuccineum</name>
    <dbReference type="NCBI Taxonomy" id="1237068"/>
    <lineage>
        <taxon>Eukaryota</taxon>
        <taxon>Fungi</taxon>
        <taxon>Dikarya</taxon>
        <taxon>Ascomycota</taxon>
        <taxon>Pezizomycotina</taxon>
        <taxon>Sordariomycetes</taxon>
        <taxon>Hypocreomycetidae</taxon>
        <taxon>Hypocreales</taxon>
        <taxon>Nectriaceae</taxon>
        <taxon>Fusarium</taxon>
        <taxon>Fusarium decemcellulare species complex</taxon>
    </lineage>
</organism>
<evidence type="ECO:0000256" key="1">
    <source>
        <dbReference type="SAM" id="MobiDB-lite"/>
    </source>
</evidence>
<feature type="compositionally biased region" description="Basic residues" evidence="1">
    <location>
        <begin position="1922"/>
        <end position="1933"/>
    </location>
</feature>
<feature type="compositionally biased region" description="Polar residues" evidence="1">
    <location>
        <begin position="1552"/>
        <end position="1564"/>
    </location>
</feature>
<feature type="compositionally biased region" description="Basic and acidic residues" evidence="1">
    <location>
        <begin position="1832"/>
        <end position="1844"/>
    </location>
</feature>
<feature type="compositionally biased region" description="Polar residues" evidence="1">
    <location>
        <begin position="1937"/>
        <end position="1947"/>
    </location>
</feature>
<feature type="compositionally biased region" description="Basic residues" evidence="1">
    <location>
        <begin position="1540"/>
        <end position="1551"/>
    </location>
</feature>
<feature type="compositionally biased region" description="Basic residues" evidence="1">
    <location>
        <begin position="1693"/>
        <end position="1704"/>
    </location>
</feature>
<feature type="compositionally biased region" description="Polar residues" evidence="1">
    <location>
        <begin position="804"/>
        <end position="821"/>
    </location>
</feature>
<feature type="compositionally biased region" description="Low complexity" evidence="1">
    <location>
        <begin position="1163"/>
        <end position="1182"/>
    </location>
</feature>
<feature type="compositionally biased region" description="Acidic residues" evidence="1">
    <location>
        <begin position="1508"/>
        <end position="1517"/>
    </location>
</feature>
<reference evidence="2 3" key="1">
    <citation type="submission" date="2020-01" db="EMBL/GenBank/DDBJ databases">
        <title>Identification and distribution of gene clusters putatively required for synthesis of sphingolipid metabolism inhibitors in phylogenetically diverse species of the filamentous fungus Fusarium.</title>
        <authorList>
            <person name="Kim H.-S."/>
            <person name="Busman M."/>
            <person name="Brown D.W."/>
            <person name="Divon H."/>
            <person name="Uhlig S."/>
            <person name="Proctor R.H."/>
        </authorList>
    </citation>
    <scope>NUCLEOTIDE SEQUENCE [LARGE SCALE GENOMIC DNA]</scope>
    <source>
        <strain evidence="2 3">NRRL 20459</strain>
    </source>
</reference>
<feature type="region of interest" description="Disordered" evidence="1">
    <location>
        <begin position="1411"/>
        <end position="1740"/>
    </location>
</feature>
<feature type="compositionally biased region" description="Low complexity" evidence="1">
    <location>
        <begin position="792"/>
        <end position="803"/>
    </location>
</feature>
<feature type="compositionally biased region" description="Basic residues" evidence="1">
    <location>
        <begin position="1621"/>
        <end position="1631"/>
    </location>
</feature>
<feature type="region of interest" description="Disordered" evidence="1">
    <location>
        <begin position="1"/>
        <end position="22"/>
    </location>
</feature>
<feature type="region of interest" description="Disordered" evidence="1">
    <location>
        <begin position="160"/>
        <end position="212"/>
    </location>
</feature>
<name>A0A8H4L7K2_9HYPO</name>
<feature type="region of interest" description="Disordered" evidence="1">
    <location>
        <begin position="1808"/>
        <end position="1966"/>
    </location>
</feature>
<feature type="compositionally biased region" description="Polar residues" evidence="1">
    <location>
        <begin position="1888"/>
        <end position="1898"/>
    </location>
</feature>
<feature type="compositionally biased region" description="Polar residues" evidence="1">
    <location>
        <begin position="1868"/>
        <end position="1878"/>
    </location>
</feature>
<feature type="compositionally biased region" description="Pro residues" evidence="1">
    <location>
        <begin position="1473"/>
        <end position="1482"/>
    </location>
</feature>
<protein>
    <submittedName>
        <fullName evidence="2">Uncharacterized protein</fullName>
    </submittedName>
</protein>
<feature type="compositionally biased region" description="Basic and acidic residues" evidence="1">
    <location>
        <begin position="1710"/>
        <end position="1724"/>
    </location>
</feature>
<feature type="compositionally biased region" description="Polar residues" evidence="1">
    <location>
        <begin position="202"/>
        <end position="212"/>
    </location>
</feature>
<dbReference type="Proteomes" id="UP000554235">
    <property type="component" value="Unassembled WGS sequence"/>
</dbReference>
<evidence type="ECO:0000313" key="2">
    <source>
        <dbReference type="EMBL" id="KAF4462739.1"/>
    </source>
</evidence>
<feature type="compositionally biased region" description="Pro residues" evidence="1">
    <location>
        <begin position="912"/>
        <end position="921"/>
    </location>
</feature>
<feature type="compositionally biased region" description="Polar residues" evidence="1">
    <location>
        <begin position="1599"/>
        <end position="1620"/>
    </location>
</feature>
<evidence type="ECO:0000313" key="3">
    <source>
        <dbReference type="Proteomes" id="UP000554235"/>
    </source>
</evidence>
<feature type="compositionally biased region" description="Basic and acidic residues" evidence="1">
    <location>
        <begin position="822"/>
        <end position="834"/>
    </location>
</feature>
<sequence>MEDISTAFSSEPPKYQTPESATKRVQPFILPQDEEWVFMLAEFDGLLKSDLTLQEIVSDYFTRQEVELLMTSDRPQTKELQKKNTKEYNILLAGRFKGVDRGLASKLTMLYFGLPIEPLISPLDELAELMGDDMTDPAHYTVQPPLQFLTAHYRRGLGKDSRRDKEDANFPIPVPTNDPTQPVLGLRGGDADDEPEDFGEAPTTNPDYCPSSETPALPQDEWVYLYGYNGCIPIVPRKWHSYSRALRQLLHLELTHDPFGTLKYTLTCFNRQTKKWENIDDQLPLKKDSPAMKCLRDHFADVTTSKHANCCAFFVKPKSELPQPLHWEPLKDQFNMDLVKIGRHVYAVDDGPGKDAISYAYLPFPKTKETSFVINGFGSNQFNDHLKAAIEILYGKPSYTSHLHALFRLQDINHPDRVCEIPEIYGAMGQMQWVWEMLHPINNPDACWMVDSTRLESDTAALIFPGYYPQPRPYLLSQSTKNGTLPFTKAFDAIHSMVTEAFDADTLGKLDEILVIRGDTQHLYLYGGDIQAFQIPANRPFRLEQRAKLGEKLSQLNMTEQANYFWIFPQWKEDESRLFPSWSHRQQNCWASMAPLTAGLEDLQYQIARICKTTDDYKKLYHDCVLLKALPPWDSLEVPNTDSPAYLITPSTTENEWFNIRLAITACDVSLSLHKKADIDWKTCIPKSNHWGVRVTVFDPDDIHDDVTEEGFNRKRLRRDIMAPEQIFAKRETNWPRHLVSAASDASTNLPFIKKSKKKVDGRLGTVTTTRPEGKPLSQVPPNSRFTFTGWPPSTAQPASSSSVLQFPQTPTLHGSSTQQSDLEKAFEAFEKSQRSMQPRVEEVEEDVPMETSRDEAQETGFAPEQSTQAPGQGGAGIEDPELMEVDQESSEEEEESDDASVRSDASIHSLPPGPYTPLPPKLTERFNWDDRTRTWTRQPGIYENWDPKTYPSCEGINIPITAPPAEKMLRTTNNLPMMSKGMLTPTEQADLQQAFWSVRNIALKRVMECQFKDCRFTYRLDQKDVIEKHIRTTHEARKCMWCDEPLFEWWDQEQKNEHLRTQHKAELVKALGLKSVSKPKPAPQQQPAAGVFARVPAPTVQVPPQPAAQQSVWDRPQPRPEVPRAPVANMTGERFSRNPPPTPVVYTPWGIPIDKSRERPPQRQSQPEPGRPSWNPTQVQPQPQPPNDGLLPFQRIAASMNPNPVGPEGIKRILDDMWQTRRSQPPRLLMYPLPWHDQPGPRPSLDDPPKKCPISDCYENNIDYLDSRGVWEHFKHFHPEQEMNFCPFCGLSFVFSNGLDANKKKVWNRRPEVECIKHFDCHVYKLWDILEPRKTAPWNSIPQMPPLPDHRPLRAYLEAADRAASEQEEDGAGNIGQRMLSKVYGTPRPDKKCAYVEKCGASVADMSEKQYRRHLRDTHRDEIEIPDSDEEEQQQEQRQGKEVEEEVEEEAEVPRRPTRRPSLAPRPRRRPTPGPEVPPSQPTSRPATPASVMPTTETAEESQAHDEDPEDFEMFEILEAQISESNEPSVSAKETLKEKPKKTPRVRRRSTPGQLRPSSSQGPGSEDELSAAPSDSPSSSRGRRLPPLKPIQLKPLSEDTTTYTPASESRSTGTQGRSQTPKKKQTKGKRPAKDNDGEYEDDGAETDDYDEIEEGEGGVMRRRRGRSPDWVKRLGPSDPDFDPDDDMYCSKCLRKAPKRRGRSPLRSPIGREKEMEFHTDPARCCKIRNGPGEAENLPNRSGWIRAADLPKKIGYLKEKFTRKYPAYARTIYPTNPSDYHATVWRSDPNNEDNSDWWDIPWPPYEGMPPFPGSWVSPGMPGDDGTGKKTRKEPWQGRPEHDSAYRYQSDSDSADDLRPDVDDIPELQEQTSNDNSSAGVKRRRTGEAVTTPSQSGVEDTQAEDEGGPATKKAKKSGDGGKPKKTPKRTKKTPGKASSQPSRASSRVRQLKAAADKSRDTSPGDKE</sequence>
<feature type="compositionally biased region" description="Acidic residues" evidence="1">
    <location>
        <begin position="879"/>
        <end position="899"/>
    </location>
</feature>
<dbReference type="OrthoDB" id="4850289at2759"/>
<gene>
    <name evidence="2" type="ORF">FALBO_10445</name>
</gene>